<sequence>MATSLLKLTMTATKPTTTAEPAVTNFFHTSTGHTGAVTYTIDDTAWVDDSGTQLLEGGLVPAIANNGYYQLYINGELQEGDVVETVTTTAVTITFGETTTIDAGKIVALVVTNFQPDTSAPTITG</sequence>
<comment type="caution">
    <text evidence="2">The sequence shown here is derived from an EMBL/GenBank/DDBJ whole genome shotgun (WGS) entry which is preliminary data.</text>
</comment>
<feature type="domain" description="DUF4183" evidence="1">
    <location>
        <begin position="41"/>
        <end position="104"/>
    </location>
</feature>
<name>A0A644WNB1_9ZZZZ</name>
<dbReference type="InterPro" id="IPR025237">
    <property type="entry name" value="DUF4183"/>
</dbReference>
<accession>A0A644WNB1</accession>
<protein>
    <recommendedName>
        <fullName evidence="1">DUF4183 domain-containing protein</fullName>
    </recommendedName>
</protein>
<gene>
    <name evidence="2" type="ORF">SDC9_51415</name>
</gene>
<dbReference type="AlphaFoldDB" id="A0A644WNB1"/>
<evidence type="ECO:0000259" key="1">
    <source>
        <dbReference type="Pfam" id="PF13799"/>
    </source>
</evidence>
<evidence type="ECO:0000313" key="2">
    <source>
        <dbReference type="EMBL" id="MPM05129.1"/>
    </source>
</evidence>
<reference evidence="2" key="1">
    <citation type="submission" date="2019-08" db="EMBL/GenBank/DDBJ databases">
        <authorList>
            <person name="Kucharzyk K."/>
            <person name="Murdoch R.W."/>
            <person name="Higgins S."/>
            <person name="Loffler F."/>
        </authorList>
    </citation>
    <scope>NUCLEOTIDE SEQUENCE</scope>
</reference>
<dbReference type="Pfam" id="PF13799">
    <property type="entry name" value="DUF4183"/>
    <property type="match status" value="1"/>
</dbReference>
<proteinExistence type="predicted"/>
<organism evidence="2">
    <name type="scientific">bioreactor metagenome</name>
    <dbReference type="NCBI Taxonomy" id="1076179"/>
    <lineage>
        <taxon>unclassified sequences</taxon>
        <taxon>metagenomes</taxon>
        <taxon>ecological metagenomes</taxon>
    </lineage>
</organism>
<dbReference type="EMBL" id="VSSQ01001103">
    <property type="protein sequence ID" value="MPM05129.1"/>
    <property type="molecule type" value="Genomic_DNA"/>
</dbReference>